<dbReference type="PANTHER" id="PTHR33392:SF6">
    <property type="entry name" value="POLYISOPRENYL-TEICHOIC ACID--PEPTIDOGLYCAN TEICHOIC ACID TRANSFERASE TAGU"/>
    <property type="match status" value="1"/>
</dbReference>
<dbReference type="InterPro" id="IPR004474">
    <property type="entry name" value="LytR_CpsA_psr"/>
</dbReference>
<sequence length="377" mass="40104">MRFLVIVAVLLAGLVAVLSPAVPFLSRYGALPRTPDRPVTVLLAGVTPEYDENAPVWPYPAKPEAFNYITDTIVLAQIQPDGRANLMSIPRDTWLNIPGWGWGKINGANRHGGPDMLVSAVQSLTGVKVDAYALLSLYAVRALTDAAGGVTLTVPQRLKYDDNAGKLHIDLQPGRQHLDGVRAEGFLRFRKDNLGDIGRVARQQLFLGALIGQVRNPLNVWRLPMMVSAVDRNMKSNLGRDTVGAMLGAALRGPKLTMHTVPGTFGGGGTWVPDRAALGALVAKDFRDPNDPHSLRVAVVNLDAPDGSARRLQTRLSALGYRSVTIASEPRGPAPTTVSGSLAGRVRQDVGHGQVSAAPGIPGADVTIRLGSDTPAN</sequence>
<evidence type="ECO:0000313" key="6">
    <source>
        <dbReference type="Proteomes" id="UP000236379"/>
    </source>
</evidence>
<dbReference type="Pfam" id="PF13399">
    <property type="entry name" value="LytR_C"/>
    <property type="match status" value="1"/>
</dbReference>
<accession>A0A2K3UUJ2</accession>
<feature type="domain" description="Cell envelope-related transcriptional attenuator" evidence="3">
    <location>
        <begin position="70"/>
        <end position="215"/>
    </location>
</feature>
<evidence type="ECO:0008006" key="7">
    <source>
        <dbReference type="Google" id="ProtNLM"/>
    </source>
</evidence>
<evidence type="ECO:0000313" key="5">
    <source>
        <dbReference type="EMBL" id="PNY80190.1"/>
    </source>
</evidence>
<gene>
    <name evidence="5" type="ORF">CVO96_01400</name>
</gene>
<feature type="region of interest" description="Disordered" evidence="2">
    <location>
        <begin position="351"/>
        <end position="377"/>
    </location>
</feature>
<comment type="caution">
    <text evidence="5">The sequence shown here is derived from an EMBL/GenBank/DDBJ whole genome shotgun (WGS) entry which is preliminary data.</text>
</comment>
<dbReference type="InterPro" id="IPR027381">
    <property type="entry name" value="LytR/CpsA/Psr_C"/>
</dbReference>
<organism evidence="5 6">
    <name type="scientific">Deinococcus koreensis</name>
    <dbReference type="NCBI Taxonomy" id="2054903"/>
    <lineage>
        <taxon>Bacteria</taxon>
        <taxon>Thermotogati</taxon>
        <taxon>Deinococcota</taxon>
        <taxon>Deinococci</taxon>
        <taxon>Deinococcales</taxon>
        <taxon>Deinococcaceae</taxon>
        <taxon>Deinococcus</taxon>
    </lineage>
</organism>
<dbReference type="RefSeq" id="WP_103309498.1">
    <property type="nucleotide sequence ID" value="NZ_PPPD01000001.1"/>
</dbReference>
<dbReference type="Pfam" id="PF03816">
    <property type="entry name" value="LytR_cpsA_psr"/>
    <property type="match status" value="1"/>
</dbReference>
<dbReference type="PANTHER" id="PTHR33392">
    <property type="entry name" value="POLYISOPRENYL-TEICHOIC ACID--PEPTIDOGLYCAN TEICHOIC ACID TRANSFERASE TAGU"/>
    <property type="match status" value="1"/>
</dbReference>
<name>A0A2K3UUJ2_9DEIO</name>
<dbReference type="AlphaFoldDB" id="A0A2K3UUJ2"/>
<proteinExistence type="inferred from homology"/>
<evidence type="ECO:0000259" key="3">
    <source>
        <dbReference type="Pfam" id="PF03816"/>
    </source>
</evidence>
<dbReference type="Proteomes" id="UP000236379">
    <property type="component" value="Unassembled WGS sequence"/>
</dbReference>
<dbReference type="OrthoDB" id="305468at2"/>
<dbReference type="Gene3D" id="3.40.630.190">
    <property type="entry name" value="LCP protein"/>
    <property type="match status" value="1"/>
</dbReference>
<feature type="domain" description="LytR/CpsA/Psr regulator C-terminal" evidence="4">
    <location>
        <begin position="295"/>
        <end position="373"/>
    </location>
</feature>
<keyword evidence="6" id="KW-1185">Reference proteome</keyword>
<comment type="similarity">
    <text evidence="1">Belongs to the LytR/CpsA/Psr (LCP) family.</text>
</comment>
<dbReference type="InterPro" id="IPR050922">
    <property type="entry name" value="LytR/CpsA/Psr_CW_biosynth"/>
</dbReference>
<dbReference type="EMBL" id="PPPD01000001">
    <property type="protein sequence ID" value="PNY80190.1"/>
    <property type="molecule type" value="Genomic_DNA"/>
</dbReference>
<evidence type="ECO:0000259" key="4">
    <source>
        <dbReference type="Pfam" id="PF13399"/>
    </source>
</evidence>
<evidence type="ECO:0000256" key="1">
    <source>
        <dbReference type="ARBA" id="ARBA00006068"/>
    </source>
</evidence>
<dbReference type="NCBIfam" id="TIGR00350">
    <property type="entry name" value="lytR_cpsA_psr"/>
    <property type="match status" value="1"/>
</dbReference>
<reference evidence="5 6" key="1">
    <citation type="submission" date="2018-01" db="EMBL/GenBank/DDBJ databases">
        <title>Deinococcus koreensis sp. nov., a radiation-resistant bacterium isolated from river water.</title>
        <authorList>
            <person name="Choi A."/>
        </authorList>
    </citation>
    <scope>NUCLEOTIDE SEQUENCE [LARGE SCALE GENOMIC DNA]</scope>
    <source>
        <strain evidence="5 6">SJW1-2</strain>
    </source>
</reference>
<protein>
    <recommendedName>
        <fullName evidence="7">LytR family transcriptional regulator</fullName>
    </recommendedName>
</protein>
<evidence type="ECO:0000256" key="2">
    <source>
        <dbReference type="SAM" id="MobiDB-lite"/>
    </source>
</evidence>